<comment type="caution">
    <text evidence="12">The sequence shown here is derived from an EMBL/GenBank/DDBJ whole genome shotgun (WGS) entry which is preliminary data.</text>
</comment>
<feature type="domain" description="HTH araC/xylS-type" evidence="9">
    <location>
        <begin position="1240"/>
        <end position="1339"/>
    </location>
</feature>
<evidence type="ECO:0000256" key="2">
    <source>
        <dbReference type="ARBA" id="ARBA00012438"/>
    </source>
</evidence>
<dbReference type="PROSITE" id="PS50109">
    <property type="entry name" value="HIS_KIN"/>
    <property type="match status" value="1"/>
</dbReference>
<dbReference type="InterPro" id="IPR018060">
    <property type="entry name" value="HTH_AraC"/>
</dbReference>
<evidence type="ECO:0000256" key="3">
    <source>
        <dbReference type="ARBA" id="ARBA00022553"/>
    </source>
</evidence>
<dbReference type="CDD" id="cd17574">
    <property type="entry name" value="REC_OmpR"/>
    <property type="match status" value="1"/>
</dbReference>
<feature type="chain" id="PRO_5045915266" description="histidine kinase" evidence="8">
    <location>
        <begin position="23"/>
        <end position="1349"/>
    </location>
</feature>
<dbReference type="Pfam" id="PF07494">
    <property type="entry name" value="Reg_prop"/>
    <property type="match status" value="5"/>
</dbReference>
<keyword evidence="13" id="KW-1185">Reference proteome</keyword>
<dbReference type="InterPro" id="IPR036890">
    <property type="entry name" value="HATPase_C_sf"/>
</dbReference>
<dbReference type="SMART" id="SM00342">
    <property type="entry name" value="HTH_ARAC"/>
    <property type="match status" value="1"/>
</dbReference>
<evidence type="ECO:0000259" key="11">
    <source>
        <dbReference type="PROSITE" id="PS50110"/>
    </source>
</evidence>
<dbReference type="Proteomes" id="UP001199816">
    <property type="component" value="Unassembled WGS sequence"/>
</dbReference>
<feature type="signal peptide" evidence="8">
    <location>
        <begin position="1"/>
        <end position="22"/>
    </location>
</feature>
<evidence type="ECO:0000259" key="10">
    <source>
        <dbReference type="PROSITE" id="PS50109"/>
    </source>
</evidence>
<dbReference type="InterPro" id="IPR036097">
    <property type="entry name" value="HisK_dim/P_sf"/>
</dbReference>
<feature type="transmembrane region" description="Helical" evidence="7">
    <location>
        <begin position="782"/>
        <end position="802"/>
    </location>
</feature>
<dbReference type="PROSITE" id="PS01124">
    <property type="entry name" value="HTH_ARAC_FAMILY_2"/>
    <property type="match status" value="1"/>
</dbReference>
<keyword evidence="3 6" id="KW-0597">Phosphoprotein</keyword>
<sequence>MRFFRAVGGIFVMLLASFTIQAQPADRFFRNISVDKGLSQSTVFTVAQDTLGFMWMGTQDGLNRYDGKTFKIYRPVKNEPASIASYYIKCLFTDREGRLWIGGNGGISTYNYSGDRFRNYNIVPRSGEWYISCIIQDAQGILWACSNSGELYRSDAAATAFRSVNFDRVARGIKELYSIAFAGKQLLLGTESGLWLLDLSTGKTTPLHAGVGQVRINTIYEDGNICWIGTEGAGLIKMDLHTGRVVNYHHQQAAASGIPDEDVRSVRKDAAGNIWIGTFRGLAIMDTGGNIRNYYHQADRPFTLSQNSVRCIFQDNQKGMWLGTFYGGVNYYHRQQVSFNLLSQHTGTPALNDKVVNVIKQDHNGGFWIGTNDRGLNYWQPASNTIRYYVHNEKGSGLSSNNIKSIAFGDKGTVFLGMHNTGLDVLDPSTGTSKNFRHDPGNARSIPGNMVYALLKDHAARMWVGTRTGLSRFHTGDASFTAVYTDRAGKRLTADEITFLMEDSRHRIWIGTVNGANIFYPDSMLFDPLSSATLSSNVINFIAEDPQKRIWVGTRDGLNLYDEKTKAFISYNQRNDFLKGTINSIVPDEDGSLWITTNTSLVKYQPDTKRLQYFDERDGLQSGQFNTYASCRAADGMLLFGGTNGISYFHPAVFRQEPLSLKVTFTGLEVFDRQVIPGDATAILKTHINQSAHLRFGHEYKQFSILFNTFNYISANRIKYRYRLEGFDNDWQEATGASRASYTNLQPGNYIFRVKAIGPQGEVSPERSLAIRILPVWYRSNGFYLLVCLVIAAVAFFLYRIFTERMRTLHQLKLERLQREKVNYINQVKTDFFTNVSHELRTPLTLIMAPLEEMMRQPATDKKMRRNQELMLSNTRRLYNLVNQLFEFRKTEMGTRKLRVAQNDLVKFLREVYTSFKPLADKNTIDYRFSAQVDMLVFYFDKEALENILFNLLSNAFKYTPAGGQISLELSVVNGIAWLQVRDTGPGIDAPHLERIFDRFYQVNREEMNLGSGVGLAFTKRLVELHHGTIAVESVPGAGSIFKVGLPVADAAYETDLRMDGLQVEELPGAGHEAGGVAEEEDTVDPAPETEESLLIVDDNEEIVQYIREYFEAKYKVRTAGNGKGALKLMETYQPDLIISDIMMPEMDGLHFCRRIKQNVQTSHIPVILLTARAETAQQIKGLEMGADDYVVKPFSIALLEAKVQGVLRTRRKLREYYAASKAIEPEKMTFNPLDEAFLKKAVALVEEQLDAYDFSVDKFSRELGMSRSSLYLKIKAITGESVTGFIKRIRFRKAVELMESKKYTMTEIAYMCGFNTPSYFSTAFKQFFGVMPSEYLSSRPDGRKEGEV</sequence>
<dbReference type="SUPFAM" id="SSF46689">
    <property type="entry name" value="Homeodomain-like"/>
    <property type="match status" value="1"/>
</dbReference>
<dbReference type="Pfam" id="PF02518">
    <property type="entry name" value="HATPase_c"/>
    <property type="match status" value="1"/>
</dbReference>
<evidence type="ECO:0000256" key="4">
    <source>
        <dbReference type="ARBA" id="ARBA00023015"/>
    </source>
</evidence>
<dbReference type="InterPro" id="IPR015943">
    <property type="entry name" value="WD40/YVTN_repeat-like_dom_sf"/>
</dbReference>
<evidence type="ECO:0000259" key="9">
    <source>
        <dbReference type="PROSITE" id="PS01124"/>
    </source>
</evidence>
<dbReference type="InterPro" id="IPR009057">
    <property type="entry name" value="Homeodomain-like_sf"/>
</dbReference>
<protein>
    <recommendedName>
        <fullName evidence="2">histidine kinase</fullName>
        <ecNumber evidence="2">2.7.13.3</ecNumber>
    </recommendedName>
</protein>
<dbReference type="Gene3D" id="3.40.50.2300">
    <property type="match status" value="1"/>
</dbReference>
<keyword evidence="8" id="KW-0732">Signal</keyword>
<evidence type="ECO:0000313" key="13">
    <source>
        <dbReference type="Proteomes" id="UP001199816"/>
    </source>
</evidence>
<accession>A0ABS8PMU2</accession>
<dbReference type="Gene3D" id="3.30.565.10">
    <property type="entry name" value="Histidine kinase-like ATPase, C-terminal domain"/>
    <property type="match status" value="1"/>
</dbReference>
<dbReference type="InterPro" id="IPR005467">
    <property type="entry name" value="His_kinase_dom"/>
</dbReference>
<dbReference type="SUPFAM" id="SSF52172">
    <property type="entry name" value="CheY-like"/>
    <property type="match status" value="1"/>
</dbReference>
<dbReference type="CDD" id="cd00075">
    <property type="entry name" value="HATPase"/>
    <property type="match status" value="1"/>
</dbReference>
<dbReference type="Pfam" id="PF12833">
    <property type="entry name" value="HTH_18"/>
    <property type="match status" value="1"/>
</dbReference>
<name>A0ABS8PMU2_9BACT</name>
<dbReference type="InterPro" id="IPR003661">
    <property type="entry name" value="HisK_dim/P_dom"/>
</dbReference>
<dbReference type="InterPro" id="IPR013783">
    <property type="entry name" value="Ig-like_fold"/>
</dbReference>
<feature type="domain" description="Response regulatory" evidence="11">
    <location>
        <begin position="1093"/>
        <end position="1208"/>
    </location>
</feature>
<keyword evidence="7" id="KW-0812">Transmembrane</keyword>
<dbReference type="SUPFAM" id="SSF63829">
    <property type="entry name" value="Calcium-dependent phosphotriesterase"/>
    <property type="match status" value="2"/>
</dbReference>
<keyword evidence="4" id="KW-0805">Transcription regulation</keyword>
<dbReference type="SUPFAM" id="SSF101898">
    <property type="entry name" value="NHL repeat"/>
    <property type="match status" value="2"/>
</dbReference>
<dbReference type="PROSITE" id="PS50110">
    <property type="entry name" value="RESPONSE_REGULATORY"/>
    <property type="match status" value="1"/>
</dbReference>
<dbReference type="InterPro" id="IPR011110">
    <property type="entry name" value="Reg_prop"/>
</dbReference>
<organism evidence="12 13">
    <name type="scientific">Niabella pedocola</name>
    <dbReference type="NCBI Taxonomy" id="1752077"/>
    <lineage>
        <taxon>Bacteria</taxon>
        <taxon>Pseudomonadati</taxon>
        <taxon>Bacteroidota</taxon>
        <taxon>Chitinophagia</taxon>
        <taxon>Chitinophagales</taxon>
        <taxon>Chitinophagaceae</taxon>
        <taxon>Niabella</taxon>
    </lineage>
</organism>
<evidence type="ECO:0000313" key="12">
    <source>
        <dbReference type="EMBL" id="MCD2422420.1"/>
    </source>
</evidence>
<dbReference type="Gene3D" id="1.10.287.130">
    <property type="match status" value="1"/>
</dbReference>
<dbReference type="RefSeq" id="WP_231003398.1">
    <property type="nucleotide sequence ID" value="NZ_JAJNEC010000004.1"/>
</dbReference>
<dbReference type="SUPFAM" id="SSF55874">
    <property type="entry name" value="ATPase domain of HSP90 chaperone/DNA topoisomerase II/histidine kinase"/>
    <property type="match status" value="1"/>
</dbReference>
<evidence type="ECO:0000256" key="5">
    <source>
        <dbReference type="ARBA" id="ARBA00023163"/>
    </source>
</evidence>
<dbReference type="EC" id="2.7.13.3" evidence="2"/>
<dbReference type="PANTHER" id="PTHR43547:SF2">
    <property type="entry name" value="HYBRID SIGNAL TRANSDUCTION HISTIDINE KINASE C"/>
    <property type="match status" value="1"/>
</dbReference>
<dbReference type="SMART" id="SM00448">
    <property type="entry name" value="REC"/>
    <property type="match status" value="1"/>
</dbReference>
<evidence type="ECO:0000256" key="8">
    <source>
        <dbReference type="SAM" id="SignalP"/>
    </source>
</evidence>
<evidence type="ECO:0000256" key="6">
    <source>
        <dbReference type="PROSITE-ProRule" id="PRU00169"/>
    </source>
</evidence>
<dbReference type="Pfam" id="PF00512">
    <property type="entry name" value="HisKA"/>
    <property type="match status" value="1"/>
</dbReference>
<evidence type="ECO:0000256" key="7">
    <source>
        <dbReference type="SAM" id="Phobius"/>
    </source>
</evidence>
<keyword evidence="7" id="KW-1133">Transmembrane helix</keyword>
<dbReference type="Gene3D" id="1.10.10.60">
    <property type="entry name" value="Homeodomain-like"/>
    <property type="match status" value="1"/>
</dbReference>
<dbReference type="SMART" id="SM00388">
    <property type="entry name" value="HisKA"/>
    <property type="match status" value="1"/>
</dbReference>
<dbReference type="Pfam" id="PF07495">
    <property type="entry name" value="Y_Y_Y"/>
    <property type="match status" value="1"/>
</dbReference>
<dbReference type="Pfam" id="PF00072">
    <property type="entry name" value="Response_reg"/>
    <property type="match status" value="1"/>
</dbReference>
<reference evidence="12 13" key="1">
    <citation type="submission" date="2021-11" db="EMBL/GenBank/DDBJ databases">
        <title>Genomic of Niabella pedocola.</title>
        <authorList>
            <person name="Wu T."/>
        </authorList>
    </citation>
    <scope>NUCLEOTIDE SEQUENCE [LARGE SCALE GENOMIC DNA]</scope>
    <source>
        <strain evidence="12 13">JCM 31011</strain>
    </source>
</reference>
<dbReference type="SUPFAM" id="SSF47384">
    <property type="entry name" value="Homodimeric domain of signal transducing histidine kinase"/>
    <property type="match status" value="1"/>
</dbReference>
<feature type="domain" description="Histidine kinase" evidence="10">
    <location>
        <begin position="835"/>
        <end position="1050"/>
    </location>
</feature>
<dbReference type="PRINTS" id="PR00344">
    <property type="entry name" value="BCTRLSENSOR"/>
</dbReference>
<comment type="catalytic activity">
    <reaction evidence="1">
        <text>ATP + protein L-histidine = ADP + protein N-phospho-L-histidine.</text>
        <dbReference type="EC" id="2.7.13.3"/>
    </reaction>
</comment>
<dbReference type="InterPro" id="IPR011006">
    <property type="entry name" value="CheY-like_superfamily"/>
</dbReference>
<dbReference type="InterPro" id="IPR011123">
    <property type="entry name" value="Y_Y_Y"/>
</dbReference>
<dbReference type="Gene3D" id="2.60.40.10">
    <property type="entry name" value="Immunoglobulins"/>
    <property type="match status" value="1"/>
</dbReference>
<dbReference type="EMBL" id="JAJNEC010000004">
    <property type="protein sequence ID" value="MCD2422420.1"/>
    <property type="molecule type" value="Genomic_DNA"/>
</dbReference>
<dbReference type="Gene3D" id="2.130.10.10">
    <property type="entry name" value="YVTN repeat-like/Quinoprotein amine dehydrogenase"/>
    <property type="match status" value="2"/>
</dbReference>
<dbReference type="PANTHER" id="PTHR43547">
    <property type="entry name" value="TWO-COMPONENT HISTIDINE KINASE"/>
    <property type="match status" value="1"/>
</dbReference>
<feature type="modified residue" description="4-aspartylphosphate" evidence="6">
    <location>
        <position position="1141"/>
    </location>
</feature>
<keyword evidence="7" id="KW-0472">Membrane</keyword>
<dbReference type="InterPro" id="IPR003594">
    <property type="entry name" value="HATPase_dom"/>
</dbReference>
<evidence type="ECO:0000256" key="1">
    <source>
        <dbReference type="ARBA" id="ARBA00000085"/>
    </source>
</evidence>
<dbReference type="InterPro" id="IPR004358">
    <property type="entry name" value="Sig_transdc_His_kin-like_C"/>
</dbReference>
<gene>
    <name evidence="12" type="ORF">LQ567_06575</name>
</gene>
<keyword evidence="5" id="KW-0804">Transcription</keyword>
<dbReference type="SMART" id="SM00387">
    <property type="entry name" value="HATPase_c"/>
    <property type="match status" value="1"/>
</dbReference>
<dbReference type="InterPro" id="IPR001789">
    <property type="entry name" value="Sig_transdc_resp-reg_receiver"/>
</dbReference>
<proteinExistence type="predicted"/>
<dbReference type="CDD" id="cd00082">
    <property type="entry name" value="HisKA"/>
    <property type="match status" value="1"/>
</dbReference>